<feature type="binding site" evidence="5">
    <location>
        <position position="166"/>
    </location>
    <ligand>
        <name>ATP</name>
        <dbReference type="ChEBI" id="CHEBI:30616"/>
    </ligand>
</feature>
<comment type="caution">
    <text evidence="8">The sequence shown here is derived from an EMBL/GenBank/DDBJ whole genome shotgun (WGS) entry which is preliminary data.</text>
</comment>
<comment type="domain">
    <text evidence="5">Consists of three domains, a large central CORE domain and two small peripheral domains, NMPbind and LID, which undergo movements during catalysis. The LID domain closes over the site of phosphoryl transfer upon ATP binding. Assembling and dissambling the active center during each catalytic cycle provides an effective means to prevent ATP hydrolysis.</text>
</comment>
<dbReference type="NCBIfam" id="NF001381">
    <property type="entry name" value="PRK00279.1-3"/>
    <property type="match status" value="1"/>
</dbReference>
<dbReference type="GO" id="GO:0044209">
    <property type="term" value="P:AMP salvage"/>
    <property type="evidence" value="ECO:0007669"/>
    <property type="project" value="UniProtKB-UniRule"/>
</dbReference>
<feature type="binding site" evidence="5">
    <location>
        <position position="125"/>
    </location>
    <ligand>
        <name>ATP</name>
        <dbReference type="ChEBI" id="CHEBI:30616"/>
    </ligand>
</feature>
<dbReference type="NCBIfam" id="NF011105">
    <property type="entry name" value="PRK14532.1"/>
    <property type="match status" value="1"/>
</dbReference>
<proteinExistence type="inferred from homology"/>
<dbReference type="GO" id="GO:0005524">
    <property type="term" value="F:ATP binding"/>
    <property type="evidence" value="ECO:0007669"/>
    <property type="project" value="UniProtKB-UniRule"/>
</dbReference>
<feature type="binding site" evidence="5">
    <location>
        <position position="31"/>
    </location>
    <ligand>
        <name>AMP</name>
        <dbReference type="ChEBI" id="CHEBI:456215"/>
    </ligand>
</feature>
<dbReference type="InterPro" id="IPR000850">
    <property type="entry name" value="Adenylat/UMP-CMP_kin"/>
</dbReference>
<evidence type="ECO:0000313" key="9">
    <source>
        <dbReference type="Proteomes" id="UP000547674"/>
    </source>
</evidence>
<comment type="pathway">
    <text evidence="5">Purine metabolism; AMP biosynthesis via salvage pathway; AMP from ADP: step 1/1.</text>
</comment>
<name>A0A7Y2E699_UNCEI</name>
<dbReference type="Proteomes" id="UP000547674">
    <property type="component" value="Unassembled WGS sequence"/>
</dbReference>
<dbReference type="InterPro" id="IPR033690">
    <property type="entry name" value="Adenylat_kinase_CS"/>
</dbReference>
<dbReference type="AlphaFoldDB" id="A0A7Y2E699"/>
<dbReference type="EMBL" id="JABDJR010000003">
    <property type="protein sequence ID" value="NNF05147.1"/>
    <property type="molecule type" value="Genomic_DNA"/>
</dbReference>
<keyword evidence="4 5" id="KW-0418">Kinase</keyword>
<comment type="caution">
    <text evidence="5">Lacks conserved residue(s) required for the propagation of feature annotation.</text>
</comment>
<evidence type="ECO:0000256" key="6">
    <source>
        <dbReference type="RuleBase" id="RU003330"/>
    </source>
</evidence>
<feature type="binding site" evidence="5">
    <location>
        <position position="138"/>
    </location>
    <ligand>
        <name>AMP</name>
        <dbReference type="ChEBI" id="CHEBI:456215"/>
    </ligand>
</feature>
<feature type="region of interest" description="NMP" evidence="5">
    <location>
        <begin position="30"/>
        <end position="59"/>
    </location>
</feature>
<organism evidence="8 9">
    <name type="scientific">Eiseniibacteriota bacterium</name>
    <dbReference type="NCBI Taxonomy" id="2212470"/>
    <lineage>
        <taxon>Bacteria</taxon>
        <taxon>Candidatus Eiseniibacteriota</taxon>
    </lineage>
</organism>
<accession>A0A7Y2E699</accession>
<sequence>MRVVFLGPPGVGKGTQASIFCRNNDFRHISTGELLRNALELDGEMGQKIRKFMEAGDLVPDDLMLGMIESALVDEQNGVVFDGFPRTEVQARGLDDLLEKRNERVDRVVLLIADEAEVIRRVLARGRSDDTLETVRHRFEVYDASTAPLIEYYRERGTLREVDGMGAISEIQERIHNALMDDGSANGRSAG</sequence>
<dbReference type="GO" id="GO:0005737">
    <property type="term" value="C:cytoplasm"/>
    <property type="evidence" value="ECO:0007669"/>
    <property type="project" value="UniProtKB-SubCell"/>
</dbReference>
<feature type="binding site" evidence="5">
    <location>
        <begin position="10"/>
        <end position="15"/>
    </location>
    <ligand>
        <name>ATP</name>
        <dbReference type="ChEBI" id="CHEBI:30616"/>
    </ligand>
</feature>
<reference evidence="8 9" key="1">
    <citation type="submission" date="2020-03" db="EMBL/GenBank/DDBJ databases">
        <title>Metabolic flexibility allows generalist bacteria to become dominant in a frequently disturbed ecosystem.</title>
        <authorList>
            <person name="Chen Y.-J."/>
            <person name="Leung P.M."/>
            <person name="Bay S.K."/>
            <person name="Hugenholtz P."/>
            <person name="Kessler A.J."/>
            <person name="Shelley G."/>
            <person name="Waite D.W."/>
            <person name="Cook P.L."/>
            <person name="Greening C."/>
        </authorList>
    </citation>
    <scope>NUCLEOTIDE SEQUENCE [LARGE SCALE GENOMIC DNA]</scope>
    <source>
        <strain evidence="8">SS_bin_28</strain>
    </source>
</reference>
<dbReference type="CDD" id="cd01428">
    <property type="entry name" value="ADK"/>
    <property type="match status" value="1"/>
</dbReference>
<comment type="subcellular location">
    <subcellularLocation>
        <location evidence="5 7">Cytoplasm</location>
    </subcellularLocation>
</comment>
<dbReference type="Pfam" id="PF00406">
    <property type="entry name" value="ADK"/>
    <property type="match status" value="1"/>
</dbReference>
<protein>
    <recommendedName>
        <fullName evidence="5 7">Adenylate kinase</fullName>
        <shortName evidence="5">AK</shortName>
        <ecNumber evidence="5 7">2.7.4.3</ecNumber>
    </recommendedName>
    <alternativeName>
        <fullName evidence="5">ATP-AMP transphosphorylase</fullName>
    </alternativeName>
    <alternativeName>
        <fullName evidence="5">ATP:AMP phosphotransferase</fullName>
    </alternativeName>
    <alternativeName>
        <fullName evidence="5">Adenylate monophosphate kinase</fullName>
    </alternativeName>
</protein>
<feature type="binding site" evidence="5">
    <location>
        <position position="36"/>
    </location>
    <ligand>
        <name>AMP</name>
        <dbReference type="ChEBI" id="CHEBI:456215"/>
    </ligand>
</feature>
<dbReference type="PANTHER" id="PTHR23359">
    <property type="entry name" value="NUCLEOTIDE KINASE"/>
    <property type="match status" value="1"/>
</dbReference>
<dbReference type="SUPFAM" id="SSF52540">
    <property type="entry name" value="P-loop containing nucleoside triphosphate hydrolases"/>
    <property type="match status" value="1"/>
</dbReference>
<evidence type="ECO:0000256" key="5">
    <source>
        <dbReference type="HAMAP-Rule" id="MF_00235"/>
    </source>
</evidence>
<comment type="catalytic activity">
    <reaction evidence="5 7">
        <text>AMP + ATP = 2 ADP</text>
        <dbReference type="Rhea" id="RHEA:12973"/>
        <dbReference type="ChEBI" id="CHEBI:30616"/>
        <dbReference type="ChEBI" id="CHEBI:456215"/>
        <dbReference type="ChEBI" id="CHEBI:456216"/>
        <dbReference type="EC" id="2.7.4.3"/>
    </reaction>
</comment>
<evidence type="ECO:0000256" key="4">
    <source>
        <dbReference type="ARBA" id="ARBA00022777"/>
    </source>
</evidence>
<gene>
    <name evidence="5" type="primary">adk</name>
    <name evidence="8" type="ORF">HKN21_00165</name>
</gene>
<feature type="binding site" evidence="5">
    <location>
        <begin position="57"/>
        <end position="59"/>
    </location>
    <ligand>
        <name>AMP</name>
        <dbReference type="ChEBI" id="CHEBI:456215"/>
    </ligand>
</feature>
<dbReference type="GO" id="GO:0004017">
    <property type="term" value="F:AMP kinase activity"/>
    <property type="evidence" value="ECO:0007669"/>
    <property type="project" value="UniProtKB-UniRule"/>
</dbReference>
<dbReference type="PROSITE" id="PS00113">
    <property type="entry name" value="ADENYLATE_KINASE"/>
    <property type="match status" value="1"/>
</dbReference>
<dbReference type="NCBIfam" id="NF011104">
    <property type="entry name" value="PRK14531.1"/>
    <property type="match status" value="1"/>
</dbReference>
<evidence type="ECO:0000256" key="3">
    <source>
        <dbReference type="ARBA" id="ARBA00022741"/>
    </source>
</evidence>
<keyword evidence="1 5" id="KW-0808">Transferase</keyword>
<keyword evidence="5" id="KW-0963">Cytoplasm</keyword>
<feature type="binding site" evidence="5">
    <location>
        <position position="90"/>
    </location>
    <ligand>
        <name>AMP</name>
        <dbReference type="ChEBI" id="CHEBI:456215"/>
    </ligand>
</feature>
<dbReference type="PRINTS" id="PR00094">
    <property type="entry name" value="ADENYLTKNASE"/>
</dbReference>
<comment type="similarity">
    <text evidence="5 6">Belongs to the adenylate kinase family.</text>
</comment>
<dbReference type="HAMAP" id="MF_00235">
    <property type="entry name" value="Adenylate_kinase_Adk"/>
    <property type="match status" value="1"/>
</dbReference>
<comment type="function">
    <text evidence="5">Catalyzes the reversible transfer of the terminal phosphate group between ATP and AMP. Plays an important role in cellular energy homeostasis and in adenine nucleotide metabolism.</text>
</comment>
<feature type="binding site" evidence="5">
    <location>
        <position position="127"/>
    </location>
    <ligand>
        <name>AMP</name>
        <dbReference type="ChEBI" id="CHEBI:456215"/>
    </ligand>
</feature>
<dbReference type="Gene3D" id="3.40.50.300">
    <property type="entry name" value="P-loop containing nucleotide triphosphate hydrolases"/>
    <property type="match status" value="1"/>
</dbReference>
<comment type="subunit">
    <text evidence="5 7">Monomer.</text>
</comment>
<dbReference type="NCBIfam" id="NF011100">
    <property type="entry name" value="PRK14527.1"/>
    <property type="match status" value="1"/>
</dbReference>
<keyword evidence="2 5" id="KW-0545">Nucleotide biosynthesis</keyword>
<dbReference type="EC" id="2.7.4.3" evidence="5 7"/>
<evidence type="ECO:0000256" key="2">
    <source>
        <dbReference type="ARBA" id="ARBA00022727"/>
    </source>
</evidence>
<evidence type="ECO:0000313" key="8">
    <source>
        <dbReference type="EMBL" id="NNF05147.1"/>
    </source>
</evidence>
<keyword evidence="3 5" id="KW-0547">Nucleotide-binding</keyword>
<dbReference type="InterPro" id="IPR027417">
    <property type="entry name" value="P-loop_NTPase"/>
</dbReference>
<keyword evidence="5 7" id="KW-0067">ATP-binding</keyword>
<evidence type="ECO:0000256" key="1">
    <source>
        <dbReference type="ARBA" id="ARBA00022679"/>
    </source>
</evidence>
<evidence type="ECO:0000256" key="7">
    <source>
        <dbReference type="RuleBase" id="RU003331"/>
    </source>
</evidence>
<dbReference type="UniPathway" id="UPA00588">
    <property type="reaction ID" value="UER00649"/>
</dbReference>
<feature type="binding site" evidence="5">
    <location>
        <begin position="83"/>
        <end position="86"/>
    </location>
    <ligand>
        <name>AMP</name>
        <dbReference type="ChEBI" id="CHEBI:456215"/>
    </ligand>
</feature>